<proteinExistence type="predicted"/>
<evidence type="ECO:0000313" key="2">
    <source>
        <dbReference type="EMBL" id="GBG82466.1"/>
    </source>
</evidence>
<dbReference type="Gramene" id="GBG82466">
    <property type="protein sequence ID" value="GBG82466"/>
    <property type="gene ID" value="CBR_g34842"/>
</dbReference>
<dbReference type="AlphaFoldDB" id="A0A388LJG8"/>
<comment type="caution">
    <text evidence="2">The sequence shown here is derived from an EMBL/GenBank/DDBJ whole genome shotgun (WGS) entry which is preliminary data.</text>
</comment>
<protein>
    <submittedName>
        <fullName evidence="2">Uncharacterized protein</fullName>
    </submittedName>
</protein>
<reference evidence="2 3" key="1">
    <citation type="journal article" date="2018" name="Cell">
        <title>The Chara Genome: Secondary Complexity and Implications for Plant Terrestrialization.</title>
        <authorList>
            <person name="Nishiyama T."/>
            <person name="Sakayama H."/>
            <person name="Vries J.D."/>
            <person name="Buschmann H."/>
            <person name="Saint-Marcoux D."/>
            <person name="Ullrich K.K."/>
            <person name="Haas F.B."/>
            <person name="Vanderstraeten L."/>
            <person name="Becker D."/>
            <person name="Lang D."/>
            <person name="Vosolsobe S."/>
            <person name="Rombauts S."/>
            <person name="Wilhelmsson P.K.I."/>
            <person name="Janitza P."/>
            <person name="Kern R."/>
            <person name="Heyl A."/>
            <person name="Rumpler F."/>
            <person name="Villalobos L.I.A.C."/>
            <person name="Clay J.M."/>
            <person name="Skokan R."/>
            <person name="Toyoda A."/>
            <person name="Suzuki Y."/>
            <person name="Kagoshima H."/>
            <person name="Schijlen E."/>
            <person name="Tajeshwar N."/>
            <person name="Catarino B."/>
            <person name="Hetherington A.J."/>
            <person name="Saltykova A."/>
            <person name="Bonnot C."/>
            <person name="Breuninger H."/>
            <person name="Symeonidi A."/>
            <person name="Radhakrishnan G.V."/>
            <person name="Van Nieuwerburgh F."/>
            <person name="Deforce D."/>
            <person name="Chang C."/>
            <person name="Karol K.G."/>
            <person name="Hedrich R."/>
            <person name="Ulvskov P."/>
            <person name="Glockner G."/>
            <person name="Delwiche C.F."/>
            <person name="Petrasek J."/>
            <person name="Van de Peer Y."/>
            <person name="Friml J."/>
            <person name="Beilby M."/>
            <person name="Dolan L."/>
            <person name="Kohara Y."/>
            <person name="Sugano S."/>
            <person name="Fujiyama A."/>
            <person name="Delaux P.-M."/>
            <person name="Quint M."/>
            <person name="TheiBen G."/>
            <person name="Hagemann M."/>
            <person name="Harholt J."/>
            <person name="Dunand C."/>
            <person name="Zachgo S."/>
            <person name="Langdale J."/>
            <person name="Maumus F."/>
            <person name="Straeten D.V.D."/>
            <person name="Gould S.B."/>
            <person name="Rensing S.A."/>
        </authorList>
    </citation>
    <scope>NUCLEOTIDE SEQUENCE [LARGE SCALE GENOMIC DNA]</scope>
    <source>
        <strain evidence="2 3">S276</strain>
    </source>
</reference>
<sequence>MFRELPPDAQAAGDVDPMTEVRYETQAEATVLQPDLAGMQGEAAVGPGTSAELHGEAAGGGDDRAETGGGTIVGVPGEAEGLHVTALTTPGDPRPVPDQRLHDRQRTKDAFLETEEIPLGLEDIQTGQSMGVDDDTTLARAEDDGGAGARQEVIGTPDRGRHEASRSLVVRIAVGPVVRHEEPFPIDPMRPAGGVASIVERRIGRGMCAPPIPRFAPSRERTQSRYVPHPRGTLPFDCMTAEELEAHGTMDYTGIDTGRPDLSWAPTSPSLPSGGSIAVPSQGGAGPLSRGSADVQPHDNQNEVGCSQTERHERPRTGHDVVRSH</sequence>
<dbReference type="EMBL" id="BFEA01000407">
    <property type="protein sequence ID" value="GBG82466.1"/>
    <property type="molecule type" value="Genomic_DNA"/>
</dbReference>
<gene>
    <name evidence="2" type="ORF">CBR_g34842</name>
</gene>
<feature type="region of interest" description="Disordered" evidence="1">
    <location>
        <begin position="35"/>
        <end position="66"/>
    </location>
</feature>
<dbReference type="Proteomes" id="UP000265515">
    <property type="component" value="Unassembled WGS sequence"/>
</dbReference>
<accession>A0A388LJG8</accession>
<keyword evidence="3" id="KW-1185">Reference proteome</keyword>
<feature type="region of interest" description="Disordered" evidence="1">
    <location>
        <begin position="251"/>
        <end position="325"/>
    </location>
</feature>
<name>A0A388LJG8_CHABU</name>
<organism evidence="2 3">
    <name type="scientific">Chara braunii</name>
    <name type="common">Braun's stonewort</name>
    <dbReference type="NCBI Taxonomy" id="69332"/>
    <lineage>
        <taxon>Eukaryota</taxon>
        <taxon>Viridiplantae</taxon>
        <taxon>Streptophyta</taxon>
        <taxon>Charophyceae</taxon>
        <taxon>Charales</taxon>
        <taxon>Characeae</taxon>
        <taxon>Chara</taxon>
    </lineage>
</organism>
<feature type="compositionally biased region" description="Basic and acidic residues" evidence="1">
    <location>
        <begin position="309"/>
        <end position="325"/>
    </location>
</feature>
<evidence type="ECO:0000313" key="3">
    <source>
        <dbReference type="Proteomes" id="UP000265515"/>
    </source>
</evidence>
<feature type="region of interest" description="Disordered" evidence="1">
    <location>
        <begin position="139"/>
        <end position="163"/>
    </location>
</feature>
<evidence type="ECO:0000256" key="1">
    <source>
        <dbReference type="SAM" id="MobiDB-lite"/>
    </source>
</evidence>